<gene>
    <name evidence="2" type="ORF">OVY01_10085</name>
</gene>
<accession>A0ABT3ZLZ3</accession>
<dbReference type="Pfam" id="PF13692">
    <property type="entry name" value="Glyco_trans_1_4"/>
    <property type="match status" value="1"/>
</dbReference>
<dbReference type="SUPFAM" id="SSF53756">
    <property type="entry name" value="UDP-Glycosyltransferase/glycogen phosphorylase"/>
    <property type="match status" value="1"/>
</dbReference>
<dbReference type="InterPro" id="IPR028098">
    <property type="entry name" value="Glyco_trans_4-like_N"/>
</dbReference>
<dbReference type="Gene3D" id="3.40.50.2000">
    <property type="entry name" value="Glycogen Phosphorylase B"/>
    <property type="match status" value="2"/>
</dbReference>
<protein>
    <submittedName>
        <fullName evidence="2">Glycosyltransferase family 4 protein</fullName>
    </submittedName>
</protein>
<dbReference type="EMBL" id="JAPMXC010000001">
    <property type="protein sequence ID" value="MCY0387576.1"/>
    <property type="molecule type" value="Genomic_DNA"/>
</dbReference>
<proteinExistence type="predicted"/>
<organism evidence="2 3">
    <name type="scientific">Robbsia betulipollinis</name>
    <dbReference type="NCBI Taxonomy" id="2981849"/>
    <lineage>
        <taxon>Bacteria</taxon>
        <taxon>Pseudomonadati</taxon>
        <taxon>Pseudomonadota</taxon>
        <taxon>Betaproteobacteria</taxon>
        <taxon>Burkholderiales</taxon>
        <taxon>Burkholderiaceae</taxon>
        <taxon>Robbsia</taxon>
    </lineage>
</organism>
<name>A0ABT3ZLZ3_9BURK</name>
<feature type="domain" description="Glycosyltransferase subfamily 4-like N-terminal" evidence="1">
    <location>
        <begin position="11"/>
        <end position="161"/>
    </location>
</feature>
<evidence type="ECO:0000313" key="2">
    <source>
        <dbReference type="EMBL" id="MCY0387576.1"/>
    </source>
</evidence>
<keyword evidence="3" id="KW-1185">Reference proteome</keyword>
<dbReference type="CDD" id="cd03808">
    <property type="entry name" value="GT4_CapM-like"/>
    <property type="match status" value="1"/>
</dbReference>
<reference evidence="2" key="1">
    <citation type="submission" date="2022-11" db="EMBL/GenBank/DDBJ databases">
        <title>Robbsia betulipollinis sp. nov., isolated from pollen of birch (Betula pendula).</title>
        <authorList>
            <person name="Shi H."/>
            <person name="Ambika Manirajan B."/>
            <person name="Ratering S."/>
            <person name="Geissler-Plaum R."/>
            <person name="Schnell S."/>
        </authorList>
    </citation>
    <scope>NUCLEOTIDE SEQUENCE</scope>
    <source>
        <strain evidence="2">Bb-Pol-6</strain>
    </source>
</reference>
<dbReference type="PANTHER" id="PTHR12526:SF638">
    <property type="entry name" value="SPORE COAT PROTEIN SA"/>
    <property type="match status" value="1"/>
</dbReference>
<dbReference type="Pfam" id="PF13579">
    <property type="entry name" value="Glyco_trans_4_4"/>
    <property type="match status" value="1"/>
</dbReference>
<comment type="caution">
    <text evidence="2">The sequence shown here is derived from an EMBL/GenBank/DDBJ whole genome shotgun (WGS) entry which is preliminary data.</text>
</comment>
<dbReference type="RefSeq" id="WP_267847736.1">
    <property type="nucleotide sequence ID" value="NZ_JAPMXC010000001.1"/>
</dbReference>
<sequence>MSNTAWSILNYRRGLLEALARAGARVTIVAPRDAAFAPLTAMGCTCVDLALASQGTRPVEDLRTLASLFRIYRRTRPDVVFHYTIKPNIYGTLAAALARVPSVAVTTGLGYVFLHASRAARIAQGLYRLAFRFPREVWFLNPDDRDAFLSRDLLVHPGRARLLRGEGVDLARFAVRPHAPDGRFRFLLIGRLLWDKGVGEFVDAARQLKARFPEACWQLLGPVGVANPSAISRAEVDAWCAEGLIDYLGEADDVRPHIAAADCIVLPSYREGVPRTLLEAAAMGRIAIATRVPGCVEVVEDGVNGILCEARSAQRLAEAMQRVLCLPAQQRKTMEDAARRKAEREFDEQVVIGAYQRTLDQVSGKTIFLSGKQP</sequence>
<dbReference type="Proteomes" id="UP001082899">
    <property type="component" value="Unassembled WGS sequence"/>
</dbReference>
<evidence type="ECO:0000313" key="3">
    <source>
        <dbReference type="Proteomes" id="UP001082899"/>
    </source>
</evidence>
<evidence type="ECO:0000259" key="1">
    <source>
        <dbReference type="Pfam" id="PF13579"/>
    </source>
</evidence>
<dbReference type="PANTHER" id="PTHR12526">
    <property type="entry name" value="GLYCOSYLTRANSFERASE"/>
    <property type="match status" value="1"/>
</dbReference>